<dbReference type="PRINTS" id="PR00847">
    <property type="entry name" value="HYALURONDASE"/>
</dbReference>
<comment type="caution">
    <text evidence="6">The sequence shown here is derived from an EMBL/GenBank/DDBJ whole genome shotgun (WGS) entry which is preliminary data.</text>
</comment>
<dbReference type="Proteomes" id="UP000789524">
    <property type="component" value="Unassembled WGS sequence"/>
</dbReference>
<dbReference type="SUPFAM" id="SSF51445">
    <property type="entry name" value="(Trans)glycosidases"/>
    <property type="match status" value="1"/>
</dbReference>
<accession>A0A8J2VTF9</accession>
<comment type="catalytic activity">
    <reaction evidence="4">
        <text>Random hydrolysis of (1-&gt;4)-linkages between N-acetyl-beta-D-glucosamine and D-glucuronate residues in hyaluronate.</text>
        <dbReference type="EC" id="3.2.1.35"/>
    </reaction>
</comment>
<keyword evidence="4" id="KW-0326">Glycosidase</keyword>
<keyword evidence="2" id="KW-1015">Disulfide bond</keyword>
<organism evidence="6 7">
    <name type="scientific">Danaus chrysippus</name>
    <name type="common">African queen</name>
    <dbReference type="NCBI Taxonomy" id="151541"/>
    <lineage>
        <taxon>Eukaryota</taxon>
        <taxon>Metazoa</taxon>
        <taxon>Ecdysozoa</taxon>
        <taxon>Arthropoda</taxon>
        <taxon>Hexapoda</taxon>
        <taxon>Insecta</taxon>
        <taxon>Pterygota</taxon>
        <taxon>Neoptera</taxon>
        <taxon>Endopterygota</taxon>
        <taxon>Lepidoptera</taxon>
        <taxon>Glossata</taxon>
        <taxon>Ditrysia</taxon>
        <taxon>Papilionoidea</taxon>
        <taxon>Nymphalidae</taxon>
        <taxon>Danainae</taxon>
        <taxon>Danaini</taxon>
        <taxon>Danaina</taxon>
        <taxon>Danaus</taxon>
        <taxon>Anosia</taxon>
    </lineage>
</organism>
<feature type="compositionally biased region" description="Polar residues" evidence="5">
    <location>
        <begin position="440"/>
        <end position="459"/>
    </location>
</feature>
<evidence type="ECO:0000256" key="5">
    <source>
        <dbReference type="SAM" id="MobiDB-lite"/>
    </source>
</evidence>
<dbReference type="GO" id="GO:0006952">
    <property type="term" value="P:defense response"/>
    <property type="evidence" value="ECO:0007669"/>
    <property type="project" value="InterPro"/>
</dbReference>
<dbReference type="Pfam" id="PF01630">
    <property type="entry name" value="Glyco_hydro_56"/>
    <property type="match status" value="1"/>
</dbReference>
<dbReference type="Gene3D" id="3.20.20.70">
    <property type="entry name" value="Aldolase class I"/>
    <property type="match status" value="1"/>
</dbReference>
<dbReference type="PANTHER" id="PTHR11769">
    <property type="entry name" value="HYALURONIDASE"/>
    <property type="match status" value="1"/>
</dbReference>
<dbReference type="EMBL" id="CAKASE010000061">
    <property type="protein sequence ID" value="CAG9568575.1"/>
    <property type="molecule type" value="Genomic_DNA"/>
</dbReference>
<proteinExistence type="inferred from homology"/>
<comment type="similarity">
    <text evidence="1 4">Belongs to the glycosyl hydrolase 56 family.</text>
</comment>
<dbReference type="EC" id="3.2.1.35" evidence="4"/>
<evidence type="ECO:0000256" key="2">
    <source>
        <dbReference type="ARBA" id="ARBA00023157"/>
    </source>
</evidence>
<evidence type="ECO:0000256" key="4">
    <source>
        <dbReference type="RuleBase" id="RU610713"/>
    </source>
</evidence>
<keyword evidence="3" id="KW-0325">Glycoprotein</keyword>
<evidence type="ECO:0000313" key="7">
    <source>
        <dbReference type="Proteomes" id="UP000789524"/>
    </source>
</evidence>
<dbReference type="GO" id="GO:0004415">
    <property type="term" value="F:hyalurononglucosaminidase activity"/>
    <property type="evidence" value="ECO:0007669"/>
    <property type="project" value="UniProtKB-UniRule"/>
</dbReference>
<dbReference type="GO" id="GO:0005975">
    <property type="term" value="P:carbohydrate metabolic process"/>
    <property type="evidence" value="ECO:0007669"/>
    <property type="project" value="InterPro"/>
</dbReference>
<dbReference type="GO" id="GO:0030214">
    <property type="term" value="P:hyaluronan catabolic process"/>
    <property type="evidence" value="ECO:0007669"/>
    <property type="project" value="TreeGrafter"/>
</dbReference>
<dbReference type="InterPro" id="IPR018155">
    <property type="entry name" value="Hyaluronidase"/>
</dbReference>
<keyword evidence="7" id="KW-1185">Reference proteome</keyword>
<dbReference type="PRINTS" id="PR00846">
    <property type="entry name" value="GLHYDRLASE56"/>
</dbReference>
<feature type="region of interest" description="Disordered" evidence="5">
    <location>
        <begin position="440"/>
        <end position="460"/>
    </location>
</feature>
<dbReference type="InterPro" id="IPR001329">
    <property type="entry name" value="Venom_Hyaluronidase"/>
</dbReference>
<dbReference type="PANTHER" id="PTHR11769:SF35">
    <property type="entry name" value="HYALURONIDASE"/>
    <property type="match status" value="1"/>
</dbReference>
<dbReference type="OrthoDB" id="5796153at2759"/>
<name>A0A8J2VTF9_9NEOP</name>
<dbReference type="InterPro" id="IPR013785">
    <property type="entry name" value="Aldolase_TIM"/>
</dbReference>
<reference evidence="6" key="1">
    <citation type="submission" date="2021-09" db="EMBL/GenBank/DDBJ databases">
        <authorList>
            <person name="Martin H S."/>
        </authorList>
    </citation>
    <scope>NUCLEOTIDE SEQUENCE</scope>
</reference>
<gene>
    <name evidence="6" type="ORF">DCHRY22_LOCUS8441</name>
</gene>
<sequence length="632" mass="72755">MPESDTQEQNVNIKKDFKVYWNVPTMQCTSKKILFQNLYEKFGIIQNNGDRFNGEKITILYEPGDFPAIFKNESSGKYRLRNGGVPQEGNLEEHIEAFRIDLNQSIPDPKFDGIGIIDFESWRPVFRQNFGVLVPYKDVSIEIEKQLHWWWPKTWIQAQATERFEVGARRFMQTTLSIAKQMRPKALWGYYGFPHCFNMASNNMKETCAKNVPEENDSIYWLWSESTAIFPSIYSSVSLSSAQLSSLINGRVKESVRVRYKNTPVLPYFWFRYRDAGFMKQEDLSVALSTLYQSKASGLIIWGSSNDVNTVDKCKKLYNYVETVLGPKIAKYTKQNVFKDEINNEFNDTLTTVEPSTTEIPENTTNSIKMGQIDPEYDWIPPKNYTEDISQQVDEELTKKGFNRTENNEVDVLSSGADIDFLYDALLDVESNGEDKNIEVTTRSANSEESYQSTSVTSNDLKDEMFEVSEDSTQETSTIVAEVTTNDENNIHLTHSSTDVTEYTENYTNVEITNEYIDKYETTQLSTNTESENHQPTEDSFYDLSNIFSSSEETSDYLIKVEKINATSEETSSNYSDMENTSDYSDYFIVLRDSNMNKTKSQTRKVLKQKDKEDFSGVTENSDQVVTYVYGK</sequence>
<keyword evidence="4" id="KW-0378">Hydrolase</keyword>
<evidence type="ECO:0000313" key="6">
    <source>
        <dbReference type="EMBL" id="CAG9568575.1"/>
    </source>
</evidence>
<dbReference type="InterPro" id="IPR017853">
    <property type="entry name" value="GH"/>
</dbReference>
<protein>
    <recommendedName>
        <fullName evidence="4">Hyaluronidase</fullName>
        <ecNumber evidence="4">3.2.1.35</ecNumber>
    </recommendedName>
</protein>
<dbReference type="AlphaFoldDB" id="A0A8J2VTF9"/>
<evidence type="ECO:0000256" key="1">
    <source>
        <dbReference type="ARBA" id="ARBA00008871"/>
    </source>
</evidence>
<evidence type="ECO:0000256" key="3">
    <source>
        <dbReference type="ARBA" id="ARBA00023180"/>
    </source>
</evidence>